<sequence length="41" mass="4668">MLAEFKFRKQSLISNFHKVAKETSESAQPMSKEELADQIGL</sequence>
<keyword evidence="3" id="KW-1185">Reference proteome</keyword>
<organism evidence="2 3">
    <name type="scientific">Enterococcus lemanii</name>
    <dbReference type="NCBI Taxonomy" id="1159752"/>
    <lineage>
        <taxon>Bacteria</taxon>
        <taxon>Bacillati</taxon>
        <taxon>Bacillota</taxon>
        <taxon>Bacilli</taxon>
        <taxon>Lactobacillales</taxon>
        <taxon>Enterococcaceae</taxon>
        <taxon>Enterococcus</taxon>
    </lineage>
</organism>
<evidence type="ECO:0000313" key="3">
    <source>
        <dbReference type="Proteomes" id="UP001595969"/>
    </source>
</evidence>
<reference evidence="3" key="1">
    <citation type="journal article" date="2019" name="Int. J. Syst. Evol. Microbiol.">
        <title>The Global Catalogue of Microorganisms (GCM) 10K type strain sequencing project: providing services to taxonomists for standard genome sequencing and annotation.</title>
        <authorList>
            <consortium name="The Broad Institute Genomics Platform"/>
            <consortium name="The Broad Institute Genome Sequencing Center for Infectious Disease"/>
            <person name="Wu L."/>
            <person name="Ma J."/>
        </authorList>
    </citation>
    <scope>NUCLEOTIDE SEQUENCE [LARGE SCALE GENOMIC DNA]</scope>
    <source>
        <strain evidence="3">CGMCC 1.19032</strain>
    </source>
</reference>
<gene>
    <name evidence="2" type="ORF">ACFO5I_05580</name>
</gene>
<dbReference type="EMBL" id="JBHSGS010000031">
    <property type="protein sequence ID" value="MFC4719195.1"/>
    <property type="molecule type" value="Genomic_DNA"/>
</dbReference>
<name>A0ABV9MWJ6_9ENTE</name>
<protein>
    <submittedName>
        <fullName evidence="2">Uncharacterized protein</fullName>
    </submittedName>
</protein>
<dbReference type="RefSeq" id="WP_275581271.1">
    <property type="nucleotide sequence ID" value="NZ_JAFBFD010000008.1"/>
</dbReference>
<proteinExistence type="predicted"/>
<feature type="region of interest" description="Disordered" evidence="1">
    <location>
        <begin position="22"/>
        <end position="41"/>
    </location>
</feature>
<dbReference type="Proteomes" id="UP001595969">
    <property type="component" value="Unassembled WGS sequence"/>
</dbReference>
<accession>A0ABV9MWJ6</accession>
<comment type="caution">
    <text evidence="2">The sequence shown here is derived from an EMBL/GenBank/DDBJ whole genome shotgun (WGS) entry which is preliminary data.</text>
</comment>
<evidence type="ECO:0000256" key="1">
    <source>
        <dbReference type="SAM" id="MobiDB-lite"/>
    </source>
</evidence>
<evidence type="ECO:0000313" key="2">
    <source>
        <dbReference type="EMBL" id="MFC4719195.1"/>
    </source>
</evidence>